<reference evidence="1 2" key="1">
    <citation type="submission" date="2018-04" db="EMBL/GenBank/DDBJ databases">
        <title>The genome of golden apple snail Pomacea canaliculata provides insight into stress tolerance and invasive adaptation.</title>
        <authorList>
            <person name="Liu C."/>
            <person name="Liu B."/>
            <person name="Ren Y."/>
            <person name="Zhang Y."/>
            <person name="Wang H."/>
            <person name="Li S."/>
            <person name="Jiang F."/>
            <person name="Yin L."/>
            <person name="Zhang G."/>
            <person name="Qian W."/>
            <person name="Fan W."/>
        </authorList>
    </citation>
    <scope>NUCLEOTIDE SEQUENCE [LARGE SCALE GENOMIC DNA]</scope>
    <source>
        <strain evidence="1">SZHN2017</strain>
        <tissue evidence="1">Muscle</tissue>
    </source>
</reference>
<gene>
    <name evidence="1" type="ORF">C0Q70_08823</name>
</gene>
<evidence type="ECO:0000313" key="1">
    <source>
        <dbReference type="EMBL" id="PVD29569.1"/>
    </source>
</evidence>
<protein>
    <submittedName>
        <fullName evidence="1">Uncharacterized protein</fullName>
    </submittedName>
</protein>
<dbReference type="Proteomes" id="UP000245119">
    <property type="component" value="Linkage Group LG5"/>
</dbReference>
<evidence type="ECO:0000313" key="2">
    <source>
        <dbReference type="Proteomes" id="UP000245119"/>
    </source>
</evidence>
<proteinExistence type="predicted"/>
<accession>A0A2T7P839</accession>
<organism evidence="1 2">
    <name type="scientific">Pomacea canaliculata</name>
    <name type="common">Golden apple snail</name>
    <dbReference type="NCBI Taxonomy" id="400727"/>
    <lineage>
        <taxon>Eukaryota</taxon>
        <taxon>Metazoa</taxon>
        <taxon>Spiralia</taxon>
        <taxon>Lophotrochozoa</taxon>
        <taxon>Mollusca</taxon>
        <taxon>Gastropoda</taxon>
        <taxon>Caenogastropoda</taxon>
        <taxon>Architaenioglossa</taxon>
        <taxon>Ampullarioidea</taxon>
        <taxon>Ampullariidae</taxon>
        <taxon>Pomacea</taxon>
    </lineage>
</organism>
<dbReference type="EMBL" id="PZQS01000005">
    <property type="protein sequence ID" value="PVD29569.1"/>
    <property type="molecule type" value="Genomic_DNA"/>
</dbReference>
<comment type="caution">
    <text evidence="1">The sequence shown here is derived from an EMBL/GenBank/DDBJ whole genome shotgun (WGS) entry which is preliminary data.</text>
</comment>
<dbReference type="AlphaFoldDB" id="A0A2T7P839"/>
<sequence>MHAAFKYAATTTRAAAARTSASRLLPGAAGAATRTPRFYIMGLCQTSCEGAKEWAAANFSPEYVTWPGIRCVLGAGDV</sequence>
<name>A0A2T7P839_POMCA</name>
<keyword evidence="2" id="KW-1185">Reference proteome</keyword>